<dbReference type="HOGENOM" id="CLU_2285895_0_0_0"/>
<reference evidence="2 3" key="1">
    <citation type="journal article" date="2015" name="PeerJ">
        <title>First genomic representation of candidate bacterial phylum KSB3 points to enhanced environmental sensing as a trigger of wastewater bulking.</title>
        <authorList>
            <person name="Sekiguchi Y."/>
            <person name="Ohashi A."/>
            <person name="Parks D.H."/>
            <person name="Yamauchi T."/>
            <person name="Tyson G.W."/>
            <person name="Hugenholtz P."/>
        </authorList>
    </citation>
    <scope>NUCLEOTIDE SEQUENCE [LARGE SCALE GENOMIC DNA]</scope>
</reference>
<dbReference type="AlphaFoldDB" id="A0A081CB49"/>
<gene>
    <name evidence="2" type="ORF">U27_02637</name>
</gene>
<proteinExistence type="predicted"/>
<dbReference type="STRING" id="1499967.U27_02637"/>
<evidence type="ECO:0000256" key="1">
    <source>
        <dbReference type="SAM" id="MobiDB-lite"/>
    </source>
</evidence>
<keyword evidence="3" id="KW-1185">Reference proteome</keyword>
<feature type="compositionally biased region" description="Basic and acidic residues" evidence="1">
    <location>
        <begin position="76"/>
        <end position="85"/>
    </location>
</feature>
<dbReference type="EMBL" id="DF820483">
    <property type="protein sequence ID" value="GAK61804.1"/>
    <property type="molecule type" value="Genomic_DNA"/>
</dbReference>
<organism evidence="2 3">
    <name type="scientific">Vecturithrix granuli</name>
    <dbReference type="NCBI Taxonomy" id="1499967"/>
    <lineage>
        <taxon>Bacteria</taxon>
        <taxon>Candidatus Moduliflexota</taxon>
        <taxon>Candidatus Vecturitrichia</taxon>
        <taxon>Candidatus Vecturitrichales</taxon>
        <taxon>Candidatus Vecturitrichaceae</taxon>
        <taxon>Candidatus Vecturithrix</taxon>
    </lineage>
</organism>
<protein>
    <submittedName>
        <fullName evidence="2">Uncharacterized protein</fullName>
    </submittedName>
</protein>
<name>A0A081CB49_VECG1</name>
<evidence type="ECO:0000313" key="3">
    <source>
        <dbReference type="Proteomes" id="UP000030661"/>
    </source>
</evidence>
<sequence>MYKITYKSPTHGKGEKVTVAGLGELINGETMDFPDSVNDTFRAANAVIDYDDDGIPVVKSGPSLISAFRKHNAITVKHEKDKPEDPDVVDEDEKSDESGVE</sequence>
<evidence type="ECO:0000313" key="2">
    <source>
        <dbReference type="EMBL" id="GAK61804.1"/>
    </source>
</evidence>
<feature type="region of interest" description="Disordered" evidence="1">
    <location>
        <begin position="75"/>
        <end position="101"/>
    </location>
</feature>
<accession>A0A081CB49</accession>
<feature type="compositionally biased region" description="Acidic residues" evidence="1">
    <location>
        <begin position="86"/>
        <end position="101"/>
    </location>
</feature>
<dbReference type="Proteomes" id="UP000030661">
    <property type="component" value="Unassembled WGS sequence"/>
</dbReference>